<dbReference type="STRING" id="84531.LA76x_2990"/>
<evidence type="ECO:0000313" key="3">
    <source>
        <dbReference type="Proteomes" id="UP000060787"/>
    </source>
</evidence>
<dbReference type="NCBIfam" id="TIGR04274">
    <property type="entry name" value="hypoxanDNAglyco"/>
    <property type="match status" value="1"/>
</dbReference>
<dbReference type="Gene3D" id="3.40.470.10">
    <property type="entry name" value="Uracil-DNA glycosylase-like domain"/>
    <property type="match status" value="1"/>
</dbReference>
<dbReference type="RefSeq" id="WP_057918253.1">
    <property type="nucleotide sequence ID" value="NZ_CP011129.1"/>
</dbReference>
<gene>
    <name evidence="2" type="ORF">LA76x_2990</name>
</gene>
<dbReference type="EMBL" id="CP011129">
    <property type="protein sequence ID" value="ALN81118.1"/>
    <property type="molecule type" value="Genomic_DNA"/>
</dbReference>
<protein>
    <submittedName>
        <fullName evidence="2">DNA-deoxyinosine glycosylase</fullName>
        <ecNumber evidence="2">3.2.2.15</ecNumber>
    </submittedName>
</protein>
<keyword evidence="3" id="KW-1185">Reference proteome</keyword>
<dbReference type="Pfam" id="PF03167">
    <property type="entry name" value="UDG"/>
    <property type="match status" value="1"/>
</dbReference>
<dbReference type="AlphaFoldDB" id="A0A0S2FC56"/>
<dbReference type="KEGG" id="lab:LA76x_2990"/>
<dbReference type="GO" id="GO:0033958">
    <property type="term" value="F:DNA-deoxyinosine glycosylase activity"/>
    <property type="evidence" value="ECO:0007669"/>
    <property type="project" value="UniProtKB-EC"/>
</dbReference>
<dbReference type="InterPro" id="IPR036895">
    <property type="entry name" value="Uracil-DNA_glycosylase-like_sf"/>
</dbReference>
<organism evidence="2 3">
    <name type="scientific">Lysobacter antibioticus</name>
    <dbReference type="NCBI Taxonomy" id="84531"/>
    <lineage>
        <taxon>Bacteria</taxon>
        <taxon>Pseudomonadati</taxon>
        <taxon>Pseudomonadota</taxon>
        <taxon>Gammaproteobacteria</taxon>
        <taxon>Lysobacterales</taxon>
        <taxon>Lysobacteraceae</taxon>
        <taxon>Lysobacter</taxon>
    </lineage>
</organism>
<dbReference type="PATRIC" id="fig|84531.8.peg.2998"/>
<reference evidence="2 3" key="1">
    <citation type="journal article" date="2015" name="BMC Genomics">
        <title>Comparative genomics and metabolic profiling of the genus Lysobacter.</title>
        <authorList>
            <person name="de Bruijn I."/>
            <person name="Cheng X."/>
            <person name="de Jager V."/>
            <person name="Exposito R.G."/>
            <person name="Watrous J."/>
            <person name="Patel N."/>
            <person name="Postma J."/>
            <person name="Dorrestein P.C."/>
            <person name="Kobayashi D."/>
            <person name="Raaijmakers J.M."/>
        </authorList>
    </citation>
    <scope>NUCLEOTIDE SEQUENCE [LARGE SCALE GENOMIC DNA]</scope>
    <source>
        <strain evidence="2 3">76</strain>
    </source>
</reference>
<accession>A0A0S2FC56</accession>
<dbReference type="InterPro" id="IPR005122">
    <property type="entry name" value="Uracil-DNA_glycosylase-like"/>
</dbReference>
<keyword evidence="2" id="KW-0326">Glycosidase</keyword>
<dbReference type="InterPro" id="IPR026353">
    <property type="entry name" value="Hypoxan-DNA_Glyclase"/>
</dbReference>
<evidence type="ECO:0000259" key="1">
    <source>
        <dbReference type="SMART" id="SM00986"/>
    </source>
</evidence>
<dbReference type="CDD" id="cd10032">
    <property type="entry name" value="UDG-F6_HDG"/>
    <property type="match status" value="1"/>
</dbReference>
<dbReference type="SUPFAM" id="SSF52141">
    <property type="entry name" value="Uracil-DNA glycosylase-like"/>
    <property type="match status" value="1"/>
</dbReference>
<sequence length="178" mass="19527">MSPTPSPTLHSFAPIEAPDAKVLVLGSMPGAASLTAGRYYAHPQNRFWPIMGTAVGAGPELAYEQRLERLRAAGIALWDVLAECEREGSLDSAIRDETAVANDFPGFLARHRQVRTLLFNGAKAEHAFRRFVLKPLARPDLILRRLPSTSPANASQRNETKWTAWREALREAGVAVAD</sequence>
<name>A0A0S2FC56_LYSAN</name>
<dbReference type="Proteomes" id="UP000060787">
    <property type="component" value="Chromosome"/>
</dbReference>
<keyword evidence="2" id="KW-0378">Hydrolase</keyword>
<dbReference type="EC" id="3.2.2.15" evidence="2"/>
<feature type="domain" description="Uracil-DNA glycosylase-like" evidence="1">
    <location>
        <begin position="13"/>
        <end position="169"/>
    </location>
</feature>
<proteinExistence type="predicted"/>
<dbReference type="SMART" id="SM00987">
    <property type="entry name" value="UreE_C"/>
    <property type="match status" value="1"/>
</dbReference>
<evidence type="ECO:0000313" key="2">
    <source>
        <dbReference type="EMBL" id="ALN81118.1"/>
    </source>
</evidence>
<dbReference type="SMART" id="SM00986">
    <property type="entry name" value="UDG"/>
    <property type="match status" value="1"/>
</dbReference>
<dbReference type="eggNOG" id="COG3663">
    <property type="taxonomic scope" value="Bacteria"/>
</dbReference>